<evidence type="ECO:0000313" key="4">
    <source>
        <dbReference type="Proteomes" id="UP000306973"/>
    </source>
</evidence>
<dbReference type="SUPFAM" id="SSF50630">
    <property type="entry name" value="Acid proteases"/>
    <property type="match status" value="1"/>
</dbReference>
<dbReference type="Proteomes" id="UP000306973">
    <property type="component" value="Unassembled WGS sequence"/>
</dbReference>
<comment type="caution">
    <text evidence="3">The sequence shown here is derived from an EMBL/GenBank/DDBJ whole genome shotgun (WGS) entry which is preliminary data.</text>
</comment>
<organism evidence="3 4">
    <name type="scientific">Halomonas urmiana</name>
    <dbReference type="NCBI Taxonomy" id="490901"/>
    <lineage>
        <taxon>Bacteria</taxon>
        <taxon>Pseudomonadati</taxon>
        <taxon>Pseudomonadota</taxon>
        <taxon>Gammaproteobacteria</taxon>
        <taxon>Oceanospirillales</taxon>
        <taxon>Halomonadaceae</taxon>
        <taxon>Halomonas</taxon>
    </lineage>
</organism>
<protein>
    <submittedName>
        <fullName evidence="3">ATP-dependent zinc protease</fullName>
    </submittedName>
</protein>
<dbReference type="PANTHER" id="PTHR38037:SF2">
    <property type="entry name" value="ATP-DEPENDENT ZINC PROTEASE DOMAIN-CONTAINING PROTEIN-RELATED"/>
    <property type="match status" value="1"/>
</dbReference>
<sequence>MRLRLPLAGTLALVSLLFGGCTYLPERTPTPPPVTSAEFEARVAQLEHSLIARCDARQEARLDRQFRHQQALTADVREVGSLLRQLRGDVARLDPADAPQASASQCTDAERTSLNNKEVLGRSEWIGLPDVGTYLKARIDSGATTSSLSATEITRFERDGEDWVRFKLGLNDDDSVVESVRGEWIEAPVDRRVRIIQASGEDSRPVISLLMSLGPLRETVQFTLNDRTHLDHPVLLGRRFLMDIAIIDVAEQYLHERPEFPGGRPAADAGADEASDADAQPEG</sequence>
<feature type="domain" description="Retropepsin-like aspartic endopeptidase" evidence="2">
    <location>
        <begin position="119"/>
        <end position="257"/>
    </location>
</feature>
<feature type="region of interest" description="Disordered" evidence="1">
    <location>
        <begin position="258"/>
        <end position="283"/>
    </location>
</feature>
<reference evidence="3 4" key="1">
    <citation type="journal article" date="2007" name="Int. J. Syst. Evol. Microbiol.">
        <title>Halomonas saccharevitans sp. nov., Halomonas arcis sp. nov. and Halomonas subterranea sp. nov., halophilic bacteria isolated from hypersaline environments of China.</title>
        <authorList>
            <person name="Xu X.W."/>
            <person name="Wu Y.H."/>
            <person name="Zhou Z."/>
            <person name="Wang C.S."/>
            <person name="Zhou Y.G."/>
            <person name="Zhang H.B."/>
            <person name="Wang Y."/>
            <person name="Wu M."/>
        </authorList>
    </citation>
    <scope>NUCLEOTIDE SEQUENCE [LARGE SCALE GENOMIC DNA]</scope>
    <source>
        <strain evidence="3 4">TBZ3</strain>
    </source>
</reference>
<dbReference type="EMBL" id="VBUI01000002">
    <property type="protein sequence ID" value="TLF53375.1"/>
    <property type="molecule type" value="Genomic_DNA"/>
</dbReference>
<accession>A0A5R8MM97</accession>
<name>A0A5R8MM97_9GAMM</name>
<feature type="compositionally biased region" description="Acidic residues" evidence="1">
    <location>
        <begin position="270"/>
        <end position="283"/>
    </location>
</feature>
<dbReference type="GO" id="GO:0006508">
    <property type="term" value="P:proteolysis"/>
    <property type="evidence" value="ECO:0007669"/>
    <property type="project" value="UniProtKB-KW"/>
</dbReference>
<evidence type="ECO:0000259" key="2">
    <source>
        <dbReference type="Pfam" id="PF05618"/>
    </source>
</evidence>
<dbReference type="OrthoDB" id="8546610at2"/>
<keyword evidence="4" id="KW-1185">Reference proteome</keyword>
<dbReference type="InterPro" id="IPR021109">
    <property type="entry name" value="Peptidase_aspartic_dom_sf"/>
</dbReference>
<proteinExistence type="predicted"/>
<dbReference type="RefSeq" id="WP_138178998.1">
    <property type="nucleotide sequence ID" value="NZ_VBUI01000002.1"/>
</dbReference>
<dbReference type="Gene3D" id="2.40.70.10">
    <property type="entry name" value="Acid Proteases"/>
    <property type="match status" value="1"/>
</dbReference>
<dbReference type="PROSITE" id="PS51257">
    <property type="entry name" value="PROKAR_LIPOPROTEIN"/>
    <property type="match status" value="1"/>
</dbReference>
<evidence type="ECO:0000313" key="3">
    <source>
        <dbReference type="EMBL" id="TLF53375.1"/>
    </source>
</evidence>
<evidence type="ECO:0000256" key="1">
    <source>
        <dbReference type="SAM" id="MobiDB-lite"/>
    </source>
</evidence>
<keyword evidence="3" id="KW-0645">Protease</keyword>
<dbReference type="GO" id="GO:0008233">
    <property type="term" value="F:peptidase activity"/>
    <property type="evidence" value="ECO:0007669"/>
    <property type="project" value="UniProtKB-KW"/>
</dbReference>
<dbReference type="AlphaFoldDB" id="A0A5R8MM97"/>
<gene>
    <name evidence="3" type="ORF">FEI13_01910</name>
</gene>
<dbReference type="InterPro" id="IPR008503">
    <property type="entry name" value="Asp_endopeptidase"/>
</dbReference>
<dbReference type="Pfam" id="PF05618">
    <property type="entry name" value="Zn_protease"/>
    <property type="match status" value="1"/>
</dbReference>
<dbReference type="PANTHER" id="PTHR38037">
    <property type="entry name" value="ZN_PROTEASE DOMAIN-CONTAINING PROTEIN"/>
    <property type="match status" value="1"/>
</dbReference>
<keyword evidence="3" id="KW-0378">Hydrolase</keyword>